<dbReference type="EMBL" id="JAHDVG010000536">
    <property type="protein sequence ID" value="KAH1164804.1"/>
    <property type="molecule type" value="Genomic_DNA"/>
</dbReference>
<proteinExistence type="predicted"/>
<dbReference type="EMBL" id="JAHDVG010000589">
    <property type="protein sequence ID" value="KAH1164682.1"/>
    <property type="molecule type" value="Genomic_DNA"/>
</dbReference>
<dbReference type="Proteomes" id="UP000827986">
    <property type="component" value="Unassembled WGS sequence"/>
</dbReference>
<name>A0A9D4ANY7_9SAUR</name>
<protein>
    <submittedName>
        <fullName evidence="2">Uncharacterized protein</fullName>
    </submittedName>
</protein>
<dbReference type="AlphaFoldDB" id="A0A9D4ANY7"/>
<evidence type="ECO:0000313" key="3">
    <source>
        <dbReference type="Proteomes" id="UP000827986"/>
    </source>
</evidence>
<evidence type="ECO:0000313" key="2">
    <source>
        <dbReference type="EMBL" id="KAH1164804.1"/>
    </source>
</evidence>
<keyword evidence="3" id="KW-1185">Reference proteome</keyword>
<evidence type="ECO:0000313" key="1">
    <source>
        <dbReference type="EMBL" id="KAH1164682.1"/>
    </source>
</evidence>
<sequence>MHKLYVRSTAPVLQAPARSVMALCKFLPQCTQHQNTFTALHATGAPLHACPLDSVPHGVPRADWGNHDSLGACLQRDKKPCVLSPIQLAHDHVGLEAWLDLQCL</sequence>
<gene>
    <name evidence="2" type="ORF">KIL84_005554</name>
    <name evidence="1" type="ORF">KIL84_008128</name>
</gene>
<comment type="caution">
    <text evidence="2">The sequence shown here is derived from an EMBL/GenBank/DDBJ whole genome shotgun (WGS) entry which is preliminary data.</text>
</comment>
<accession>A0A9D4ANY7</accession>
<organism evidence="2 3">
    <name type="scientific">Mauremys mutica</name>
    <name type="common">yellowpond turtle</name>
    <dbReference type="NCBI Taxonomy" id="74926"/>
    <lineage>
        <taxon>Eukaryota</taxon>
        <taxon>Metazoa</taxon>
        <taxon>Chordata</taxon>
        <taxon>Craniata</taxon>
        <taxon>Vertebrata</taxon>
        <taxon>Euteleostomi</taxon>
        <taxon>Archelosauria</taxon>
        <taxon>Testudinata</taxon>
        <taxon>Testudines</taxon>
        <taxon>Cryptodira</taxon>
        <taxon>Durocryptodira</taxon>
        <taxon>Testudinoidea</taxon>
        <taxon>Geoemydidae</taxon>
        <taxon>Geoemydinae</taxon>
        <taxon>Mauremys</taxon>
    </lineage>
</organism>
<reference evidence="2" key="1">
    <citation type="submission" date="2021-09" db="EMBL/GenBank/DDBJ databases">
        <title>The genome of Mauremys mutica provides insights into the evolution of semi-aquatic lifestyle.</title>
        <authorList>
            <person name="Gong S."/>
            <person name="Gao Y."/>
        </authorList>
    </citation>
    <scope>NUCLEOTIDE SEQUENCE</scope>
    <source>
        <strain evidence="2">MM-2020</strain>
        <tissue evidence="2">Muscle</tissue>
    </source>
</reference>